<dbReference type="InterPro" id="IPR035211">
    <property type="entry name" value="DUF5325"/>
</dbReference>
<protein>
    <recommendedName>
        <fullName evidence="4">YlaF family protein</fullName>
    </recommendedName>
</protein>
<dbReference type="OrthoDB" id="2679959at2"/>
<evidence type="ECO:0000313" key="2">
    <source>
        <dbReference type="EMBL" id="PSL50839.1"/>
    </source>
</evidence>
<feature type="transmembrane region" description="Helical" evidence="1">
    <location>
        <begin position="31"/>
        <end position="48"/>
    </location>
</feature>
<feature type="transmembrane region" description="Helical" evidence="1">
    <location>
        <begin position="7"/>
        <end position="25"/>
    </location>
</feature>
<dbReference type="Pfam" id="PF17259">
    <property type="entry name" value="DUF5325"/>
    <property type="match status" value="1"/>
</dbReference>
<keyword evidence="1" id="KW-0812">Transmembrane</keyword>
<name>A0A2P8HX86_9BACI</name>
<keyword evidence="3" id="KW-1185">Reference proteome</keyword>
<keyword evidence="1" id="KW-1133">Transmembrane helix</keyword>
<dbReference type="EMBL" id="PYAV01000002">
    <property type="protein sequence ID" value="PSL50839.1"/>
    <property type="molecule type" value="Genomic_DNA"/>
</dbReference>
<organism evidence="2 3">
    <name type="scientific">Salsuginibacillus halophilus</name>
    <dbReference type="NCBI Taxonomy" id="517424"/>
    <lineage>
        <taxon>Bacteria</taxon>
        <taxon>Bacillati</taxon>
        <taxon>Bacillota</taxon>
        <taxon>Bacilli</taxon>
        <taxon>Bacillales</taxon>
        <taxon>Bacillaceae</taxon>
        <taxon>Salsuginibacillus</taxon>
    </lineage>
</organism>
<proteinExistence type="predicted"/>
<dbReference type="Proteomes" id="UP000242310">
    <property type="component" value="Unassembled WGS sequence"/>
</dbReference>
<keyword evidence="1" id="KW-0472">Membrane</keyword>
<evidence type="ECO:0000256" key="1">
    <source>
        <dbReference type="SAM" id="Phobius"/>
    </source>
</evidence>
<evidence type="ECO:0000313" key="3">
    <source>
        <dbReference type="Proteomes" id="UP000242310"/>
    </source>
</evidence>
<sequence>MTKEKWIFLLFAVLTVLAIGSIGVAVAERSLWIAIAGIIVMYAAMKGARGYRAKLESEGRHQTS</sequence>
<accession>A0A2P8HX86</accession>
<reference evidence="2 3" key="1">
    <citation type="submission" date="2018-03" db="EMBL/GenBank/DDBJ databases">
        <title>Genomic Encyclopedia of Type Strains, Phase III (KMG-III): the genomes of soil and plant-associated and newly described type strains.</title>
        <authorList>
            <person name="Whitman W."/>
        </authorList>
    </citation>
    <scope>NUCLEOTIDE SEQUENCE [LARGE SCALE GENOMIC DNA]</scope>
    <source>
        <strain evidence="2 3">CGMCC 1.07653</strain>
    </source>
</reference>
<gene>
    <name evidence="2" type="ORF">B0H94_102115</name>
</gene>
<comment type="caution">
    <text evidence="2">The sequence shown here is derived from an EMBL/GenBank/DDBJ whole genome shotgun (WGS) entry which is preliminary data.</text>
</comment>
<evidence type="ECO:0008006" key="4">
    <source>
        <dbReference type="Google" id="ProtNLM"/>
    </source>
</evidence>
<dbReference type="RefSeq" id="WP_106587561.1">
    <property type="nucleotide sequence ID" value="NZ_PYAV01000002.1"/>
</dbReference>
<dbReference type="AlphaFoldDB" id="A0A2P8HX86"/>